<feature type="domain" description="Resolvase/invertase-type recombinase catalytic" evidence="1">
    <location>
        <begin position="12"/>
        <end position="157"/>
    </location>
</feature>
<comment type="caution">
    <text evidence="2">The sequence shown here is derived from an EMBL/GenBank/DDBJ whole genome shotgun (WGS) entry which is preliminary data.</text>
</comment>
<evidence type="ECO:0000259" key="1">
    <source>
        <dbReference type="PROSITE" id="PS51736"/>
    </source>
</evidence>
<dbReference type="InterPro" id="IPR036162">
    <property type="entry name" value="Resolvase-like_N_sf"/>
</dbReference>
<dbReference type="CDD" id="cd00338">
    <property type="entry name" value="Ser_Recombinase"/>
    <property type="match status" value="1"/>
</dbReference>
<dbReference type="Pfam" id="PF13408">
    <property type="entry name" value="Zn_ribbon_recom"/>
    <property type="match status" value="1"/>
</dbReference>
<sequence length="544" mass="63046">MNQINNNQKPITYAKYKRKSTDETDRQILSLESQENETKKMFGNLKTITLPEESVSAFRPYKRPVFDNMIKRIEKGEIQGIIAWHPDRLSRNPIEAAQIIYLLDTGKLKDLKFCSYHFDNSPEGKMMLNMTMSQSKYSSDKLSVDVKRGMDKKASTGWRPGTAPLGYLNSKTNLKGQQVIYTDKLRFSRVKKLWQMLLSGNYTVAQIFKIANEKWKLTMPAMGKKSERKLRLSGFYRIFDNPFYYGWYEWPVGSNNWIKGNHEPMVTEDDFNKVQLILGRKGKPRNTTHKFAFTGLMRCSSCGAMITAENKFKKQKNGTVHSYIYYHCTRRKDTGCKERGIELKNFSKQVDYVVSKLTISEKFKDWSIQYLHDITKNEATANEEVLLAKHKRLENIVKQLDNLLIRYTSPENSAGQIMTNEEYSKLRSSLLKEKNDIETELNNIGQHIEKWQELSEKTFSFARYAQIWFDNGDLDTKRAILACLGSNLSIKDKTLTISLKKPFKMILEGLPGTTEELSRLEPLKIPQNSREFAKFALNFPIMSG</sequence>
<dbReference type="InterPro" id="IPR006119">
    <property type="entry name" value="Resolv_N"/>
</dbReference>
<dbReference type="GO" id="GO:0000150">
    <property type="term" value="F:DNA strand exchange activity"/>
    <property type="evidence" value="ECO:0007669"/>
    <property type="project" value="InterPro"/>
</dbReference>
<organism evidence="2 3">
    <name type="scientific">Candidatus Staskawiczbacteria bacterium RIFOXYD1_FULL_32_13</name>
    <dbReference type="NCBI Taxonomy" id="1802234"/>
    <lineage>
        <taxon>Bacteria</taxon>
        <taxon>Candidatus Staskawicziibacteriota</taxon>
    </lineage>
</organism>
<evidence type="ECO:0000313" key="2">
    <source>
        <dbReference type="EMBL" id="OGZ87488.1"/>
    </source>
</evidence>
<dbReference type="Gene3D" id="3.90.1750.20">
    <property type="entry name" value="Putative Large Serine Recombinase, Chain B, Domain 2"/>
    <property type="match status" value="1"/>
</dbReference>
<accession>A0A1G2JML4</accession>
<dbReference type="GO" id="GO:0003677">
    <property type="term" value="F:DNA binding"/>
    <property type="evidence" value="ECO:0007669"/>
    <property type="project" value="InterPro"/>
</dbReference>
<gene>
    <name evidence="2" type="ORF">A2561_00630</name>
</gene>
<dbReference type="PANTHER" id="PTHR30461">
    <property type="entry name" value="DNA-INVERTASE FROM LAMBDOID PROPHAGE"/>
    <property type="match status" value="1"/>
</dbReference>
<dbReference type="Pfam" id="PF07508">
    <property type="entry name" value="Recombinase"/>
    <property type="match status" value="1"/>
</dbReference>
<dbReference type="SMART" id="SM00857">
    <property type="entry name" value="Resolvase"/>
    <property type="match status" value="1"/>
</dbReference>
<evidence type="ECO:0000313" key="3">
    <source>
        <dbReference type="Proteomes" id="UP000178935"/>
    </source>
</evidence>
<dbReference type="InterPro" id="IPR025827">
    <property type="entry name" value="Zn_ribbon_recom_dom"/>
</dbReference>
<proteinExistence type="predicted"/>
<dbReference type="EMBL" id="MHPU01000042">
    <property type="protein sequence ID" value="OGZ87488.1"/>
    <property type="molecule type" value="Genomic_DNA"/>
</dbReference>
<dbReference type="InterPro" id="IPR011109">
    <property type="entry name" value="DNA_bind_recombinase_dom"/>
</dbReference>
<dbReference type="SUPFAM" id="SSF53041">
    <property type="entry name" value="Resolvase-like"/>
    <property type="match status" value="1"/>
</dbReference>
<dbReference type="PANTHER" id="PTHR30461:SF23">
    <property type="entry name" value="DNA RECOMBINASE-RELATED"/>
    <property type="match status" value="1"/>
</dbReference>
<dbReference type="InterPro" id="IPR050639">
    <property type="entry name" value="SSR_resolvase"/>
</dbReference>
<dbReference type="AlphaFoldDB" id="A0A1G2JML4"/>
<reference evidence="2 3" key="1">
    <citation type="journal article" date="2016" name="Nat. Commun.">
        <title>Thousands of microbial genomes shed light on interconnected biogeochemical processes in an aquifer system.</title>
        <authorList>
            <person name="Anantharaman K."/>
            <person name="Brown C.T."/>
            <person name="Hug L.A."/>
            <person name="Sharon I."/>
            <person name="Castelle C.J."/>
            <person name="Probst A.J."/>
            <person name="Thomas B.C."/>
            <person name="Singh A."/>
            <person name="Wilkins M.J."/>
            <person name="Karaoz U."/>
            <person name="Brodie E.L."/>
            <person name="Williams K.H."/>
            <person name="Hubbard S.S."/>
            <person name="Banfield J.F."/>
        </authorList>
    </citation>
    <scope>NUCLEOTIDE SEQUENCE [LARGE SCALE GENOMIC DNA]</scope>
</reference>
<protein>
    <recommendedName>
        <fullName evidence="1">Resolvase/invertase-type recombinase catalytic domain-containing protein</fullName>
    </recommendedName>
</protein>
<dbReference type="Proteomes" id="UP000178935">
    <property type="component" value="Unassembled WGS sequence"/>
</dbReference>
<dbReference type="Pfam" id="PF00239">
    <property type="entry name" value="Resolvase"/>
    <property type="match status" value="1"/>
</dbReference>
<name>A0A1G2JML4_9BACT</name>
<dbReference type="PROSITE" id="PS51736">
    <property type="entry name" value="RECOMBINASES_3"/>
    <property type="match status" value="1"/>
</dbReference>
<dbReference type="InterPro" id="IPR038109">
    <property type="entry name" value="DNA_bind_recomb_sf"/>
</dbReference>
<dbReference type="Gene3D" id="3.40.50.1390">
    <property type="entry name" value="Resolvase, N-terminal catalytic domain"/>
    <property type="match status" value="1"/>
</dbReference>